<dbReference type="InterPro" id="IPR003457">
    <property type="entry name" value="Transprt_MerT"/>
</dbReference>
<keyword evidence="4" id="KW-0813">Transport</keyword>
<dbReference type="Pfam" id="PF02411">
    <property type="entry name" value="MerT"/>
    <property type="match status" value="1"/>
</dbReference>
<keyword evidence="5" id="KW-0475">Mercuric resistance</keyword>
<evidence type="ECO:0000256" key="5">
    <source>
        <dbReference type="ARBA" id="ARBA00022466"/>
    </source>
</evidence>
<comment type="function">
    <text evidence="14">Involved in mercury resistance. Probably transfers a mercuric ion from the periplasmic Hg(2+)-binding protein MerP to the cytoplasmic mercuric reductase MerA.</text>
</comment>
<dbReference type="GO" id="GO:0015097">
    <property type="term" value="F:mercury ion transmembrane transporter activity"/>
    <property type="evidence" value="ECO:0007669"/>
    <property type="project" value="InterPro"/>
</dbReference>
<evidence type="ECO:0000256" key="9">
    <source>
        <dbReference type="ARBA" id="ARBA00022723"/>
    </source>
</evidence>
<evidence type="ECO:0000256" key="1">
    <source>
        <dbReference type="ARBA" id="ARBA00004429"/>
    </source>
</evidence>
<evidence type="ECO:0000256" key="2">
    <source>
        <dbReference type="ARBA" id="ARBA00008224"/>
    </source>
</evidence>
<feature type="transmembrane region" description="Helical" evidence="15">
    <location>
        <begin position="52"/>
        <end position="69"/>
    </location>
</feature>
<dbReference type="GO" id="GO:0046872">
    <property type="term" value="F:metal ion binding"/>
    <property type="evidence" value="ECO:0007669"/>
    <property type="project" value="UniProtKB-KW"/>
</dbReference>
<dbReference type="GO" id="GO:0005886">
    <property type="term" value="C:plasma membrane"/>
    <property type="evidence" value="ECO:0007669"/>
    <property type="project" value="UniProtKB-SubCell"/>
</dbReference>
<keyword evidence="9" id="KW-0479">Metal-binding</keyword>
<evidence type="ECO:0000256" key="10">
    <source>
        <dbReference type="ARBA" id="ARBA00022914"/>
    </source>
</evidence>
<dbReference type="OrthoDB" id="9813737at2"/>
<dbReference type="Proteomes" id="UP000063991">
    <property type="component" value="Chromosome"/>
</dbReference>
<evidence type="ECO:0000256" key="6">
    <source>
        <dbReference type="ARBA" id="ARBA00022475"/>
    </source>
</evidence>
<gene>
    <name evidence="16" type="ORF">AVL55_05675</name>
</gene>
<evidence type="ECO:0000313" key="16">
    <source>
        <dbReference type="EMBL" id="AMJ97695.1"/>
    </source>
</evidence>
<evidence type="ECO:0000256" key="13">
    <source>
        <dbReference type="ARBA" id="ARBA00030934"/>
    </source>
</evidence>
<keyword evidence="12 15" id="KW-0472">Membrane</keyword>
<evidence type="ECO:0000256" key="12">
    <source>
        <dbReference type="ARBA" id="ARBA00023136"/>
    </source>
</evidence>
<evidence type="ECO:0000256" key="15">
    <source>
        <dbReference type="SAM" id="Phobius"/>
    </source>
</evidence>
<evidence type="ECO:0000256" key="14">
    <source>
        <dbReference type="ARBA" id="ARBA00045720"/>
    </source>
</evidence>
<evidence type="ECO:0000256" key="3">
    <source>
        <dbReference type="ARBA" id="ARBA00017053"/>
    </source>
</evidence>
<evidence type="ECO:0000256" key="4">
    <source>
        <dbReference type="ARBA" id="ARBA00022448"/>
    </source>
</evidence>
<keyword evidence="10" id="KW-0476">Mercury</keyword>
<accession>A0A126PXL9</accession>
<reference evidence="16 17" key="1">
    <citation type="submission" date="2015-12" db="EMBL/GenBank/DDBJ databases">
        <authorList>
            <person name="Shamseldin A."/>
            <person name="Moawad H."/>
            <person name="Abd El-Rahim W.M."/>
            <person name="Sadowsky M.J."/>
        </authorList>
    </citation>
    <scope>NUCLEOTIDE SEQUENCE [LARGE SCALE GENOMIC DNA]</scope>
    <source>
        <strain evidence="16 17">D7</strain>
    </source>
</reference>
<keyword evidence="11 15" id="KW-1133">Transmembrane helix</keyword>
<organism evidence="16 17">
    <name type="scientific">Alteromonas macleodii</name>
    <name type="common">Pseudoalteromonas macleodii</name>
    <dbReference type="NCBI Taxonomy" id="28108"/>
    <lineage>
        <taxon>Bacteria</taxon>
        <taxon>Pseudomonadati</taxon>
        <taxon>Pseudomonadota</taxon>
        <taxon>Gammaproteobacteria</taxon>
        <taxon>Alteromonadales</taxon>
        <taxon>Alteromonadaceae</taxon>
        <taxon>Alteromonas/Salinimonas group</taxon>
        <taxon>Alteromonas</taxon>
    </lineage>
</organism>
<dbReference type="EMBL" id="CP014323">
    <property type="protein sequence ID" value="AMJ97695.1"/>
    <property type="molecule type" value="Genomic_DNA"/>
</dbReference>
<evidence type="ECO:0000256" key="11">
    <source>
        <dbReference type="ARBA" id="ARBA00022989"/>
    </source>
</evidence>
<evidence type="ECO:0000313" key="17">
    <source>
        <dbReference type="Proteomes" id="UP000063991"/>
    </source>
</evidence>
<protein>
    <recommendedName>
        <fullName evidence="3">Mercuric transport protein MerT</fullName>
    </recommendedName>
    <alternativeName>
        <fullName evidence="13">Mercury ion transport protein</fullName>
    </alternativeName>
</protein>
<proteinExistence type="inferred from homology"/>
<dbReference type="RefSeq" id="WP_012517597.1">
    <property type="nucleotide sequence ID" value="NZ_CP014323.1"/>
</dbReference>
<feature type="transmembrane region" description="Helical" evidence="15">
    <location>
        <begin position="92"/>
        <end position="112"/>
    </location>
</feature>
<dbReference type="AlphaFoldDB" id="A0A126PXL9"/>
<comment type="similarity">
    <text evidence="2">Belongs to the MerT family.</text>
</comment>
<keyword evidence="7" id="KW-0997">Cell inner membrane</keyword>
<sequence length="115" mass="12589">MNQKKSNLPMIGGIIAALGAGVCCVGPLLLLLLGVSGSWIGNLTAFEPYRPLFIAFVVLLFGYSGWKIYRPVEECEPGTACAIPKKQQQRKVIFWLSAIVATILVTSNYWILLFA</sequence>
<name>A0A126PXL9_ALTMA</name>
<dbReference type="Gene3D" id="1.10.287.910">
    <property type="entry name" value="bacterial mercury transporter, merf"/>
    <property type="match status" value="1"/>
</dbReference>
<evidence type="ECO:0000256" key="7">
    <source>
        <dbReference type="ARBA" id="ARBA00022519"/>
    </source>
</evidence>
<comment type="subcellular location">
    <subcellularLocation>
        <location evidence="1">Cell inner membrane</location>
        <topology evidence="1">Multi-pass membrane protein</topology>
    </subcellularLocation>
</comment>
<keyword evidence="8 15" id="KW-0812">Transmembrane</keyword>
<evidence type="ECO:0000256" key="8">
    <source>
        <dbReference type="ARBA" id="ARBA00022692"/>
    </source>
</evidence>
<keyword evidence="6" id="KW-1003">Cell membrane</keyword>
<feature type="transmembrane region" description="Helical" evidence="15">
    <location>
        <begin position="12"/>
        <end position="40"/>
    </location>
</feature>